<evidence type="ECO:0000256" key="5">
    <source>
        <dbReference type="ARBA" id="ARBA00022827"/>
    </source>
</evidence>
<evidence type="ECO:0000259" key="9">
    <source>
        <dbReference type="Pfam" id="PF16901"/>
    </source>
</evidence>
<dbReference type="InterPro" id="IPR031656">
    <property type="entry name" value="DAO_C"/>
</dbReference>
<evidence type="ECO:0000259" key="8">
    <source>
        <dbReference type="Pfam" id="PF01266"/>
    </source>
</evidence>
<comment type="similarity">
    <text evidence="2 7">Belongs to the FAD-dependent glycerol-3-phosphate dehydrogenase family.</text>
</comment>
<dbReference type="EMBL" id="HBIB01046601">
    <property type="protein sequence ID" value="CAE0268293.1"/>
    <property type="molecule type" value="Transcribed_RNA"/>
</dbReference>
<gene>
    <name evidence="10" type="ORF">PBIL07802_LOCUS30642</name>
</gene>
<dbReference type="AlphaFoldDB" id="A0A7S3GJL0"/>
<keyword evidence="6 7" id="KW-0560">Oxidoreductase</keyword>
<dbReference type="InterPro" id="IPR038299">
    <property type="entry name" value="DAO_C_sf"/>
</dbReference>
<dbReference type="EC" id="1.1.5.3" evidence="3 7"/>
<dbReference type="PRINTS" id="PR01001">
    <property type="entry name" value="FADG3PDH"/>
</dbReference>
<dbReference type="Gene3D" id="3.50.50.60">
    <property type="entry name" value="FAD/NAD(P)-binding domain"/>
    <property type="match status" value="1"/>
</dbReference>
<evidence type="ECO:0000256" key="6">
    <source>
        <dbReference type="ARBA" id="ARBA00023002"/>
    </source>
</evidence>
<dbReference type="GO" id="GO:0004368">
    <property type="term" value="F:glycerol-3-phosphate dehydrogenase (quinone) activity"/>
    <property type="evidence" value="ECO:0007669"/>
    <property type="project" value="UniProtKB-EC"/>
</dbReference>
<reference evidence="10" key="1">
    <citation type="submission" date="2021-01" db="EMBL/GenBank/DDBJ databases">
        <authorList>
            <person name="Corre E."/>
            <person name="Pelletier E."/>
            <person name="Niang G."/>
            <person name="Scheremetjew M."/>
            <person name="Finn R."/>
            <person name="Kale V."/>
            <person name="Holt S."/>
            <person name="Cochrane G."/>
            <person name="Meng A."/>
            <person name="Brown T."/>
            <person name="Cohen L."/>
        </authorList>
    </citation>
    <scope>NUCLEOTIDE SEQUENCE</scope>
    <source>
        <strain evidence="10">NIES-2562</strain>
    </source>
</reference>
<organism evidence="10">
    <name type="scientific">Palpitomonas bilix</name>
    <dbReference type="NCBI Taxonomy" id="652834"/>
    <lineage>
        <taxon>Eukaryota</taxon>
        <taxon>Eukaryota incertae sedis</taxon>
    </lineage>
</organism>
<dbReference type="PANTHER" id="PTHR11985">
    <property type="entry name" value="GLYCEROL-3-PHOSPHATE DEHYDROGENASE"/>
    <property type="match status" value="1"/>
</dbReference>
<evidence type="ECO:0000256" key="7">
    <source>
        <dbReference type="RuleBase" id="RU361217"/>
    </source>
</evidence>
<dbReference type="PANTHER" id="PTHR11985:SF15">
    <property type="entry name" value="GLYCEROL-3-PHOSPHATE DEHYDROGENASE, MITOCHONDRIAL"/>
    <property type="match status" value="1"/>
</dbReference>
<dbReference type="PROSITE" id="PS00977">
    <property type="entry name" value="FAD_G3PDH_1"/>
    <property type="match status" value="1"/>
</dbReference>
<dbReference type="PROSITE" id="PS00978">
    <property type="entry name" value="FAD_G3PDH_2"/>
    <property type="match status" value="1"/>
</dbReference>
<dbReference type="InterPro" id="IPR036188">
    <property type="entry name" value="FAD/NAD-bd_sf"/>
</dbReference>
<evidence type="ECO:0000256" key="3">
    <source>
        <dbReference type="ARBA" id="ARBA00013029"/>
    </source>
</evidence>
<sequence>MGRRRAAIGVTAAASVAVAGWLGWTNNRGRARTSFDYPFVPSIAHADGSLTPVPCTDGSTVIPWKVPSREDQLKKLKEGKKFDLVVIGGGATGSGVALDAANRGLKVALIEQSDFGAGTSGRSTKLIHGGIRYLENAFKKMDYGLYQLVEEALHEREHMINSAPYMAQPLPIMVPIYNWWQIPYIYTGVKLYDFIAGRSKAVPPSRYISKAEALHQFPMLKEEGLSGAIVYYDGQHNDARMNLNIVLTALQHGAAMGNYIEVEGLQKDGEGKVTGVKVKDTIDGSAWTINTRAVVNATGPFVDNIRKMDNPDVKPIIVPAAGVHVILPDHFCPEHMGLIVPETSDGRVLFFLPWEGTTICGTTDSKTESTMLPEPSVEEVDFILEESNRYLDKKVSHKDVLAAWSGIRPLAMDPKRMKEGAGTSAISREHVIETSPSGIVTITGGKWTTYRQMAEDTVNKVLDVNSKLKPMYGCRTKGVQLIGSDRRGIVCGQKFDVVAVQLRDQYDMDKALAVHLTRSYGTRALQVAEIAKAEKAFKRLHHKYPYIEAEVKFAVRQELAVTVEDILARRTRLAYLDEKAAEEALPKVLEVMAKELKWSSKRKAQEAKRMQAFLKTMRPQFQDS</sequence>
<dbReference type="InterPro" id="IPR000447">
    <property type="entry name" value="G3P_DH_FAD-dep"/>
</dbReference>
<dbReference type="Gene3D" id="3.30.9.10">
    <property type="entry name" value="D-Amino Acid Oxidase, subunit A, domain 2"/>
    <property type="match status" value="1"/>
</dbReference>
<evidence type="ECO:0000256" key="2">
    <source>
        <dbReference type="ARBA" id="ARBA00007330"/>
    </source>
</evidence>
<dbReference type="GO" id="GO:0006072">
    <property type="term" value="P:glycerol-3-phosphate metabolic process"/>
    <property type="evidence" value="ECO:0007669"/>
    <property type="project" value="UniProtKB-UniRule"/>
</dbReference>
<dbReference type="Pfam" id="PF16901">
    <property type="entry name" value="DAO_C"/>
    <property type="match status" value="1"/>
</dbReference>
<comment type="catalytic activity">
    <reaction evidence="7">
        <text>a quinone + sn-glycerol 3-phosphate = dihydroxyacetone phosphate + a quinol</text>
        <dbReference type="Rhea" id="RHEA:18977"/>
        <dbReference type="ChEBI" id="CHEBI:24646"/>
        <dbReference type="ChEBI" id="CHEBI:57597"/>
        <dbReference type="ChEBI" id="CHEBI:57642"/>
        <dbReference type="ChEBI" id="CHEBI:132124"/>
        <dbReference type="EC" id="1.1.5.3"/>
    </reaction>
</comment>
<feature type="domain" description="FAD dependent oxidoreductase" evidence="8">
    <location>
        <begin position="83"/>
        <end position="451"/>
    </location>
</feature>
<keyword evidence="5" id="KW-0274">FAD</keyword>
<dbReference type="FunFam" id="1.10.8.870:FF:000010">
    <property type="entry name" value="Glycerol-3-phosphate dehydrogenase"/>
    <property type="match status" value="1"/>
</dbReference>
<keyword evidence="4 7" id="KW-0285">Flavoprotein</keyword>
<dbReference type="Pfam" id="PF01266">
    <property type="entry name" value="DAO"/>
    <property type="match status" value="1"/>
</dbReference>
<name>A0A7S3GJL0_9EUKA</name>
<protein>
    <recommendedName>
        <fullName evidence="3 7">Glycerol-3-phosphate dehydrogenase</fullName>
        <ecNumber evidence="3 7">1.1.5.3</ecNumber>
    </recommendedName>
</protein>
<evidence type="ECO:0000313" key="10">
    <source>
        <dbReference type="EMBL" id="CAE0268293.1"/>
    </source>
</evidence>
<dbReference type="InterPro" id="IPR006076">
    <property type="entry name" value="FAD-dep_OxRdtase"/>
</dbReference>
<dbReference type="SUPFAM" id="SSF54373">
    <property type="entry name" value="FAD-linked reductases, C-terminal domain"/>
    <property type="match status" value="1"/>
</dbReference>
<proteinExistence type="inferred from homology"/>
<dbReference type="Gene3D" id="1.10.8.870">
    <property type="entry name" value="Alpha-glycerophosphate oxidase, cap domain"/>
    <property type="match status" value="1"/>
</dbReference>
<feature type="domain" description="Alpha-glycerophosphate oxidase C-terminal" evidence="9">
    <location>
        <begin position="474"/>
        <end position="603"/>
    </location>
</feature>
<dbReference type="SUPFAM" id="SSF51905">
    <property type="entry name" value="FAD/NAD(P)-binding domain"/>
    <property type="match status" value="1"/>
</dbReference>
<dbReference type="GO" id="GO:0005739">
    <property type="term" value="C:mitochondrion"/>
    <property type="evidence" value="ECO:0007669"/>
    <property type="project" value="TreeGrafter"/>
</dbReference>
<evidence type="ECO:0000256" key="4">
    <source>
        <dbReference type="ARBA" id="ARBA00022630"/>
    </source>
</evidence>
<evidence type="ECO:0000256" key="1">
    <source>
        <dbReference type="ARBA" id="ARBA00001974"/>
    </source>
</evidence>
<comment type="cofactor">
    <cofactor evidence="1 7">
        <name>FAD</name>
        <dbReference type="ChEBI" id="CHEBI:57692"/>
    </cofactor>
</comment>
<accession>A0A7S3GJL0</accession>